<dbReference type="Pfam" id="PF25036">
    <property type="entry name" value="VPS13_VAB"/>
    <property type="match status" value="1"/>
</dbReference>
<reference evidence="7" key="1">
    <citation type="submission" date="2017-04" db="EMBL/GenBank/DDBJ databases">
        <title>Population genomics of picophytoplankton unveils novel chromosome hypervariability.</title>
        <authorList>
            <consortium name="DOE Joint Genome Institute"/>
            <person name="Blanc-Mathieu R."/>
            <person name="Krasovec M."/>
            <person name="Hebrard M."/>
            <person name="Yau S."/>
            <person name="Desgranges E."/>
            <person name="Martin J."/>
            <person name="Schackwitz W."/>
            <person name="Kuo A."/>
            <person name="Salin G."/>
            <person name="Donnadieu C."/>
            <person name="Desdevises Y."/>
            <person name="Sanchez-Ferandin S."/>
            <person name="Moreau H."/>
            <person name="Rivals E."/>
            <person name="Grigoriev I.V."/>
            <person name="Grimsley N."/>
            <person name="Eyre-Walker A."/>
            <person name="Piganeau G."/>
        </authorList>
    </citation>
    <scope>NUCLEOTIDE SEQUENCE [LARGE SCALE GENOMIC DNA]</scope>
    <source>
        <strain evidence="7">RCC 1115</strain>
    </source>
</reference>
<evidence type="ECO:0000256" key="2">
    <source>
        <dbReference type="ARBA" id="ARBA00022448"/>
    </source>
</evidence>
<dbReference type="InterPro" id="IPR001623">
    <property type="entry name" value="DnaJ_domain"/>
</dbReference>
<dbReference type="GO" id="GO:0006869">
    <property type="term" value="P:lipid transport"/>
    <property type="evidence" value="ECO:0007669"/>
    <property type="project" value="UniProtKB-KW"/>
</dbReference>
<dbReference type="GO" id="GO:0009235">
    <property type="term" value="P:cobalamin metabolic process"/>
    <property type="evidence" value="ECO:0007669"/>
    <property type="project" value="InterPro"/>
</dbReference>
<dbReference type="PROSITE" id="PS50076">
    <property type="entry name" value="DNAJ_2"/>
    <property type="match status" value="1"/>
</dbReference>
<evidence type="ECO:0000256" key="4">
    <source>
        <dbReference type="SAM" id="Coils"/>
    </source>
</evidence>
<feature type="coiled-coil region" evidence="4">
    <location>
        <begin position="416"/>
        <end position="443"/>
    </location>
</feature>
<proteinExistence type="inferred from homology"/>
<dbReference type="SUPFAM" id="SSF46565">
    <property type="entry name" value="Chaperone J-domain"/>
    <property type="match status" value="1"/>
</dbReference>
<dbReference type="PRINTS" id="PR00625">
    <property type="entry name" value="JDOMAIN"/>
</dbReference>
<dbReference type="Pfam" id="PF12624">
    <property type="entry name" value="VPS13_N"/>
    <property type="match status" value="1"/>
</dbReference>
<accession>A0A1Y5IAR7</accession>
<evidence type="ECO:0000313" key="7">
    <source>
        <dbReference type="EMBL" id="OUS44085.1"/>
    </source>
</evidence>
<evidence type="ECO:0000256" key="5">
    <source>
        <dbReference type="SAM" id="MobiDB-lite"/>
    </source>
</evidence>
<gene>
    <name evidence="7" type="ORF">BE221DRAFT_174638</name>
</gene>
<dbReference type="PANTHER" id="PTHR16166:SF93">
    <property type="entry name" value="INTERMEMBRANE LIPID TRANSFER PROTEIN VPS13"/>
    <property type="match status" value="1"/>
</dbReference>
<dbReference type="Pfam" id="PF25037">
    <property type="entry name" value="VPS13_C"/>
    <property type="match status" value="1"/>
</dbReference>
<dbReference type="InterPro" id="IPR019362">
    <property type="entry name" value="MMADHC"/>
</dbReference>
<dbReference type="InterPro" id="IPR026854">
    <property type="entry name" value="VPS13_N"/>
</dbReference>
<feature type="domain" description="J" evidence="6">
    <location>
        <begin position="126"/>
        <end position="191"/>
    </location>
</feature>
<dbReference type="Proteomes" id="UP000195557">
    <property type="component" value="Unassembled WGS sequence"/>
</dbReference>
<dbReference type="PANTHER" id="PTHR16166">
    <property type="entry name" value="VACUOLAR PROTEIN SORTING-ASSOCIATED PROTEIN VPS13"/>
    <property type="match status" value="1"/>
</dbReference>
<dbReference type="InterPro" id="IPR056748">
    <property type="entry name" value="VPS13-like_C"/>
</dbReference>
<dbReference type="CDD" id="cd06257">
    <property type="entry name" value="DnaJ"/>
    <property type="match status" value="1"/>
</dbReference>
<dbReference type="SMART" id="SM00693">
    <property type="entry name" value="DysFN"/>
    <property type="match status" value="1"/>
</dbReference>
<dbReference type="InterPro" id="IPR036869">
    <property type="entry name" value="J_dom_sf"/>
</dbReference>
<sequence>MDLVRTGDEVDVEKDFCLERFIDFAKRVTDELKKRGRWCDYIDPCSGLSMINRESQHIYGEVDALVTLLNYQTTNSGCCKVVLHPKWGSAVYPASLFAKCSKDELAEAIAIAERDIRASDPNAATDPYVLLGVSRTATAKEIKSAYRKKALELHPDVNKAPDATKRFNEVKEAYQTLMDGNGTRTRERASGTSGRSASGRSATNGRSNGGYDGRRVKPKDEEPFYGFAEFFADLEKDLERREAKRPRDAAPKSLWEELYDIGEEFVDFLESAAPAVENAARKGKLTSDPPGPKRASAESSSHPVAKPLRHSRANASLSARAMFESLLADALNAALGRYCVGIDAERVRVSAWAGDVELHDVQLKATALELLGAPIVVDAGVARSIRVRVPWTNLGKEAVRVEIDGVCALASRRDGREVASAARAAAETRMKDLENERGRKLREGEADWLRARFGMMSKSAVEEKKRGNSWYWRTLTTVLGNLQIKVTNVHVRYEDTITTPGHPFACGMMVGSLSAITVDDEGNPTFTTGGALERISKRAALEDFSWYLDAGTEAKMWKESPNWTPPDMRDAEAWRALFGIGKSPEAQRARELRQYMLHPATIELFYHRKAKREQTEANEPRQKCVLNFEHAHVGMSREQYHSMVRLAEVVNQYRLRLPHAQLRPESEGVNVDPRAWWAYAVSAIVSRKKNVSGMFQWSAIKEAGRKRRMYLAMYVTEGGAYNPDFLQGIEDIERTLDFEVALAWRCIAHNQTKIMDNSGRPASIAQRARKDVLDALQKEESGKAGYLSWMWSSSSKRLRENASGFLEKSSDDWNKLEELIAGGEEEDFDPRELGMEFRGTLNKLTVDLKERTKDGKDERIVIKSTMLGTRITSKSYKNKSTASFSIDGWTCDTEDECVLSSGMGATLRKYALEVQHHSYPLEHELDAKVDVRLAPCYVVMQGKLIAELRYFFNAEEFEKSNLASLEEEAIIQLDAAKESTTAALKVFAVTLDVHAPKVRVPVTRRGRVLFQTMIDFGHFTLCADPRDPTVTYHAKTGAPAYQTVTVVSKDMGVFLAPPDFDWKSTTAAKMREVCETLIAPCDASMKFAIKAAGWTPDAGPRSKAQITMDTFNMYMSPSKLARLYATMAVASTAKESSAALAGGDAGNDMLSITPKPWFGALLSGAARAMKVGMLGGSRGYKNRFLCVQGPYLYILEKPDSDRYIDTVRIGYNSRVSVLDAGEGPATPGSPSVQVDDQLFSSVLAIHDAKTPKARAAEANNTWLFRFKDAQEFDRWKNWLTDMNEVSLATRATQPAVVDTGENIEVSSAKEEAHSETIVESSLVMELGKISVQLSGQPMGIADVPCQGLEHGGVARALSRNLKDSTEVPIVTFMATNATINTRSTEHSHEYDMEFSTIDIVDELCSSAEKMCLMSTREANGVKIRLNCKILSPNAPEYKNTDSIVRLDTDSVIFSVNRPTVGSLNRLKEELQIIMAAFSATKAEVSRSQSSNLDSLIAGESKRIISQTVLCFRSVIVTSFLERRADEKVLTPLFDCAMEDMKMDMRSRLNVTEISMSFGNLRVGNQFLPENNFYRNVFDLKSSGASNTSQTLINVSMHNHLSSDFPGYEYDIHVKFHNVRVIFLYSFIQRMLGYTSLFLPPAIPVSALPEMERNAELLRRGEPRPFTMKYVVEMKRPEIVFPRSSSSDQAFSMEAESLQITNELEWSGGRSHLDLGAVLLDTTKVSFINCEAFTWERFKRATSMLPRPGGTSFDVLARRPLWDAHSQIPSSEVIVNFLTDTEIELNHAEYHLLNALSCENFSEVVEVPQPLYKTTEIASAELAEGDKMVPPHMLVSLNFDKLRVTTFAATERGHRSKPLAAFELANMHFFYQKKKSEEISMSLICPNLALLDVRAGTSLAAQQAFGSSLGSDTSKTLFRIDFKKTATSYDCNALLQSCRMMYNPQFGLAIYKFFSETEDASDSGLVNARLRQDVYFGTQSRVQLAEDVELCASKRILCNSAEGHVESELCMQGHELVFHVSSDPLIYVGSGRTLRLINARIIIPIGTELCDFVHLEPDSQLLVEESDGIVIVRENRERSQQQSTAEPSSSYDFHMKALMPGLEVVFLDASHGVSDYMLRVRTDAEFKYASEGTDQEGAFAFSDFQVSVSEWANASAIVDSSAVLKPMDIDGSFQAKQEDMEVMLRTTNCDFELDAESIERLLTLSKGFNATLQSTGLYNQTFECSQFVRVGAHDGRASFWRPIPPRGFVLLGDCVTLDGKPPAHPVTVLTDAEGLTKPPLWYDQVCKFEGGNSTTTVWRPVPPDGYYAFGCIVTTGEDLPAVEIMRCIRSEVTRGANFGACFSQVTSSAFLRQVNNGSRTFQAFVDGGTGPSIPLELRTPLLAEPYPLTAPSAHAVKNFDTSNSMDEFGSGRSLSITTTYDCHRVWVDSERAGSRCVSIWRPAPPQGYVSLGDCLVVGPEPPAAGILIVEGNGDATAHPTGFMLLGTLPASDRSSRAIWEPINPPGYVSCGVVVTTDDSNPPELTKCACIRKDLATEVSRDGTCSDRSQVTFDAIFVEDAIWTSKYARYSLWSSDPDAPLAHLPRWGLFSYANGSFAPSRMHRPRLSVVDYLKAQVDKKKRIDPSISLRMSMSRMSLVLLEQEAYSCPLVCANLSDTMLVVNGTSAHMDGSTMFNIAVSSYNSSHNAWEPVVDSTNAHLKFSFSATGDESAPPGTAVSVKTVSPLDVTISHGFVTSLLRWTKSQAGDAANFSKSSQPRAADEDAIRYENLLVDQDIYLRVGSSEVICLKPGESSEVKTKSKRVPLYTLPSDANLSKSAYSGERAPARANWYMTVKCVSADVSTENEMSQVAVWLEFRFPEENLGSTEVRTRAQMSKLANSSTSVTWNETFHVIPRVSHTSKRDWRDYSEDVLVTLTIVDEHAVGAVKAKLATRSMTLRSLTELLIGSKDALIGEGNVRLPRACGEGAFEVRVGVEIHTIDSKRERAQDDGDSANQAPDISIAFKPNGPWKSIDSQTTNAAQIIHDGKISRCIAKSSGPSACAFKPVATFTNKTIHDVEVCVCPAGMHPDDAPGRLISKKSRRIYEEVYENQRRIPMVGFSSNHLLPTERKAWSNGQGGDSKHSIDEYACRLLPSGFRWDGQWEVHVGENTDAEGWVYAINLPDLKFPFRAEQRQSPLSMVRMRRWIRKRVPITDTVMSLSMTDDAALRQRVIVKPNESIGLIPAVIGPDAPAEMFLRYLTLQGPSSWCSEMDEDEHRRAWSCMIAHAMEGAEIAFAKDSTGSIRFIGIQVEADEVGAKLGADATGFEDCEMLEDGYYNLRPEAMEWKVSVVAPHVVVNQCPRTMMITVFQGTTGAPLSVKAVSSATITPGGSLPIYSVNPETPYYIRVALDGGYEEMIPANFLLPVSPMSAEALRNTGTLDAALNALDNFDVPFISSESNAGASSTAESITLRSVDGRTAVLNVRNNFGFLSKSARETVFAAPLIIVNKSGVDLVIRTSTVDVSTVEEDDSHAVKVKFLQTSVPTSTRGVQLLREFSLQAAPKDDKITMFEVGVANTAPGSKMYLSPAMDERDIQRGTIIVRATCPDGSLYSLAVRMNQDSEYAQYSSRVILIEPRCTITNQTGSVVLMATSSDQRETSSFTLRPTDTVVPLKMQTANDDGTVRFKLPDCKWSAPINLYGIKTIKDSMKIPIFTSEHLDEFQLLSLHVDVASIGVSKVSLAVENRFQANIMVENTSDVDIIAFRQAGAREDEPWRICPPQSARPFAWSRPQDARQLAIRVLHKGSLEGSFERLYNFDGGDALLEDEVLPGLPVPKIELKTTTKLDIDGGDSVYFNFLPVTRRLRRGMRIIRVKSYGSSTISKVMRASSFAASSQSRMNLHITESNLSLVDSLRSEIINATTRDVGMEYLSDVGAGIKYMKLEIKSLQIDDMHQSSMFPVVVRLLGEMRSMSFLSVKMVQKTSASLGLRAYPFVDVQFTPLDIQFAVHEPLIWRLIDFLKVFEAEESTKDDQRLAVVNAPIQIGNFHVSAISLRLRFRPALYSRPKHALPTFFSGVAFVNIDDGQLQLNPIRVDHVRILEGAFWTMISDSYTRQVARQALVLLAGVDVLDSVSQAFGQASAGVAALSLDSKFSRSIKAELGPDSVKADSIQAGLATGTEMFAKGVYRGLTGVIRKPLEGAQKGGAFGFVKGVGKGLVGAVTQPVAGGLAAVGRAAEGIAVGVEGVKTTLGVNASTPQLRVREPRAQHADGILRSFNHRTAHAQHALRTAQRGKLGVGIEEVLTRKGYYSQDKYFDSMEVAAKSMMVVLTDKRVVALTRVSREDKYFAQWHVSWSELLHVETQAPAHVVLHLKEYSRKKRIFEKRRITRIIPTTPGTDQAQLLADMIQDVMRRRRLVRLEAGDEELVEDEDGLPAFIPCASWKCVVRVGQKGFWAPISPSSSYVAFGHVIGDAEEPPSEPVSVVLRSGGGCIVLSPPARYDLVYRDHSNFTVWWPIAPPQYRPLGAVVVAGVEPPRQDEVICVRSDFLTLTKFDDTVAWIPDVNCNEYMRTSERNHFENASMWSVDNLGKTFVPTRSRDCPKDTFALDVIDAGGNEEDREMLMG</sequence>
<dbReference type="Gene3D" id="1.10.287.110">
    <property type="entry name" value="DnaJ domain"/>
    <property type="match status" value="1"/>
</dbReference>
<dbReference type="Pfam" id="PF06101">
    <property type="entry name" value="Vps62"/>
    <property type="match status" value="3"/>
</dbReference>
<dbReference type="EMBL" id="KZ155826">
    <property type="protein sequence ID" value="OUS44085.1"/>
    <property type="molecule type" value="Genomic_DNA"/>
</dbReference>
<dbReference type="Pfam" id="PF06398">
    <property type="entry name" value="Pex24p"/>
    <property type="match status" value="1"/>
</dbReference>
<dbReference type="GO" id="GO:0045053">
    <property type="term" value="P:protein retention in Golgi apparatus"/>
    <property type="evidence" value="ECO:0007669"/>
    <property type="project" value="TreeGrafter"/>
</dbReference>
<comment type="similarity">
    <text evidence="1">Belongs to the VPS13 family.</text>
</comment>
<dbReference type="InterPro" id="IPR009291">
    <property type="entry name" value="Vps62"/>
</dbReference>
<feature type="compositionally biased region" description="Low complexity" evidence="5">
    <location>
        <begin position="190"/>
        <end position="206"/>
    </location>
</feature>
<evidence type="ECO:0000256" key="3">
    <source>
        <dbReference type="ARBA" id="ARBA00023055"/>
    </source>
</evidence>
<keyword evidence="2" id="KW-0813">Transport</keyword>
<dbReference type="GO" id="GO:0006623">
    <property type="term" value="P:protein targeting to vacuole"/>
    <property type="evidence" value="ECO:0007669"/>
    <property type="project" value="TreeGrafter"/>
</dbReference>
<evidence type="ECO:0000259" key="6">
    <source>
        <dbReference type="PROSITE" id="PS50076"/>
    </source>
</evidence>
<dbReference type="InterPro" id="IPR006614">
    <property type="entry name" value="Peroxin/Ferlin"/>
</dbReference>
<feature type="region of interest" description="Disordered" evidence="5">
    <location>
        <begin position="279"/>
        <end position="310"/>
    </location>
</feature>
<name>A0A1Y5IAR7_OSTTA</name>
<feature type="region of interest" description="Disordered" evidence="5">
    <location>
        <begin position="176"/>
        <end position="218"/>
    </location>
</feature>
<dbReference type="Pfam" id="PF00226">
    <property type="entry name" value="DnaJ"/>
    <property type="match status" value="1"/>
</dbReference>
<dbReference type="Pfam" id="PF10229">
    <property type="entry name" value="MMADHC"/>
    <property type="match status" value="1"/>
</dbReference>
<keyword evidence="4" id="KW-0175">Coiled coil</keyword>
<dbReference type="SMART" id="SM00271">
    <property type="entry name" value="DnaJ"/>
    <property type="match status" value="1"/>
</dbReference>
<keyword evidence="3" id="KW-0445">Lipid transport</keyword>
<dbReference type="GO" id="GO:0098588">
    <property type="term" value="C:bounding membrane of organelle"/>
    <property type="evidence" value="ECO:0007669"/>
    <property type="project" value="UniProtKB-ARBA"/>
</dbReference>
<dbReference type="InterPro" id="IPR026847">
    <property type="entry name" value="VPS13"/>
</dbReference>
<dbReference type="GO" id="GO:0005737">
    <property type="term" value="C:cytoplasm"/>
    <property type="evidence" value="ECO:0007669"/>
    <property type="project" value="UniProtKB-ARBA"/>
</dbReference>
<dbReference type="InterPro" id="IPR010482">
    <property type="entry name" value="TECPR1-like_DysF"/>
</dbReference>
<dbReference type="eggNOG" id="KOG1809">
    <property type="taxonomic scope" value="Eukaryota"/>
</dbReference>
<evidence type="ECO:0000256" key="1">
    <source>
        <dbReference type="ARBA" id="ARBA00006545"/>
    </source>
</evidence>
<organism evidence="7">
    <name type="scientific">Ostreococcus tauri</name>
    <name type="common">Marine green alga</name>
    <dbReference type="NCBI Taxonomy" id="70448"/>
    <lineage>
        <taxon>Eukaryota</taxon>
        <taxon>Viridiplantae</taxon>
        <taxon>Chlorophyta</taxon>
        <taxon>Mamiellophyceae</taxon>
        <taxon>Mamiellales</taxon>
        <taxon>Bathycoccaceae</taxon>
        <taxon>Ostreococcus</taxon>
    </lineage>
</organism>
<dbReference type="InterPro" id="IPR009543">
    <property type="entry name" value="VPS13_VAB"/>
</dbReference>
<protein>
    <submittedName>
        <fullName evidence="7">C2 domain-containing protein</fullName>
    </submittedName>
</protein>